<evidence type="ECO:0000256" key="2">
    <source>
        <dbReference type="ARBA" id="ARBA00004123"/>
    </source>
</evidence>
<dbReference type="GO" id="GO:0004518">
    <property type="term" value="F:nuclease activity"/>
    <property type="evidence" value="ECO:0007669"/>
    <property type="project" value="UniProtKB-KW"/>
</dbReference>
<reference evidence="11" key="4">
    <citation type="submission" date="2015-06" db="UniProtKB">
        <authorList>
            <consortium name="EnsemblMetazoa"/>
        </authorList>
    </citation>
    <scope>IDENTIFICATION</scope>
</reference>
<comment type="similarity">
    <text evidence="3">Belongs to the HARBI1 family.</text>
</comment>
<evidence type="ECO:0000313" key="12">
    <source>
        <dbReference type="Proteomes" id="UP000000673"/>
    </source>
</evidence>
<evidence type="ECO:0000256" key="7">
    <source>
        <dbReference type="ARBA" id="ARBA00023242"/>
    </source>
</evidence>
<evidence type="ECO:0000259" key="8">
    <source>
        <dbReference type="Pfam" id="PF13359"/>
    </source>
</evidence>
<dbReference type="GO" id="GO:0046872">
    <property type="term" value="F:metal ion binding"/>
    <property type="evidence" value="ECO:0007669"/>
    <property type="project" value="UniProtKB-KW"/>
</dbReference>
<evidence type="ECO:0000256" key="1">
    <source>
        <dbReference type="ARBA" id="ARBA00001968"/>
    </source>
</evidence>
<dbReference type="AlphaFoldDB" id="W5JT33"/>
<evidence type="ECO:0000313" key="10">
    <source>
        <dbReference type="EMBL" id="ETN66100.1"/>
    </source>
</evidence>
<dbReference type="GO" id="GO:0005634">
    <property type="term" value="C:nucleus"/>
    <property type="evidence" value="ECO:0007669"/>
    <property type="project" value="UniProtKB-SubCell"/>
</dbReference>
<evidence type="ECO:0000256" key="5">
    <source>
        <dbReference type="ARBA" id="ARBA00022723"/>
    </source>
</evidence>
<dbReference type="STRING" id="43151.W5JT33"/>
<keyword evidence="12" id="KW-1185">Reference proteome</keyword>
<dbReference type="VEuPathDB" id="VectorBase:ADAR2_002831"/>
<evidence type="ECO:0000313" key="11">
    <source>
        <dbReference type="EnsemblMetazoa" id="ADAC002126-PA"/>
    </source>
</evidence>
<comment type="cofactor">
    <cofactor evidence="1">
        <name>a divalent metal cation</name>
        <dbReference type="ChEBI" id="CHEBI:60240"/>
    </cofactor>
</comment>
<dbReference type="InterPro" id="IPR045249">
    <property type="entry name" value="HARBI1-like"/>
</dbReference>
<dbReference type="InterPro" id="IPR058353">
    <property type="entry name" value="DUF8040"/>
</dbReference>
<name>W5JT33_ANODA</name>
<dbReference type="Pfam" id="PF26138">
    <property type="entry name" value="DUF8040"/>
    <property type="match status" value="1"/>
</dbReference>
<dbReference type="EMBL" id="ADMH02000528">
    <property type="protein sequence ID" value="ETN66100.1"/>
    <property type="molecule type" value="Genomic_DNA"/>
</dbReference>
<dbReference type="HOGENOM" id="CLU_018552_3_1_1"/>
<evidence type="ECO:0000256" key="3">
    <source>
        <dbReference type="ARBA" id="ARBA00006958"/>
    </source>
</evidence>
<evidence type="ECO:0000256" key="4">
    <source>
        <dbReference type="ARBA" id="ARBA00022722"/>
    </source>
</evidence>
<keyword evidence="6" id="KW-0378">Hydrolase</keyword>
<sequence>MELELPNNPQLLAELVNGYRVLLQQQITQHLKRHRDHLARMRKRFAQKLARRLARNYELFMRKRRHLGSQISPAIPKKPVPLQIKQYSRRWWKSVANGKEHFNEELFRMDYACFQLLCERLNDELAAESITHHWIPLTIETKAAIALYVLGTGADYRKVAHEFEVPMSTVQKCLLTFCNAVVNVFLEEEELIYLPVDDHIDELEDTVEEFEQLANIPRAMGVLDCMHIAIVPPVDESQFYVNSNGWASVILQAAVDGKGCFMDVSQHSGCTNDETALFESPLYETMDRQQLPMAMLNDKLTAPFLLADSGYPLLPWLMTPYHGENLSLAHRSFNVYMARARAIASKAFERLTGRWNLLQGTVHLDISIVPTAIMACCLLHNFLEFEKASYNEEWSESTIEAEAVSEQPFWLCPIVDEEGEEIRNHLSDYMEDNFPVVIDDI</sequence>
<dbReference type="eggNOG" id="KOG4585">
    <property type="taxonomic scope" value="Eukaryota"/>
</dbReference>
<reference evidence="10 12" key="1">
    <citation type="journal article" date="2010" name="BMC Genomics">
        <title>Combination of measures distinguishes pre-miRNAs from other stem-loops in the genome of the newly sequenced Anopheles darlingi.</title>
        <authorList>
            <person name="Mendes N.D."/>
            <person name="Freitas A.T."/>
            <person name="Vasconcelos A.T."/>
            <person name="Sagot M.F."/>
        </authorList>
    </citation>
    <scope>NUCLEOTIDE SEQUENCE</scope>
</reference>
<reference evidence="10" key="3">
    <citation type="journal article" date="2013" name="Nucleic Acids Res.">
        <title>The genome of Anopheles darlingi, the main neotropical malaria vector.</title>
        <authorList>
            <person name="Marinotti O."/>
            <person name="Cerqueira G.C."/>
            <person name="de Almeida L.G."/>
            <person name="Ferro M.I."/>
            <person name="Loreto E.L."/>
            <person name="Zaha A."/>
            <person name="Teixeira S.M."/>
            <person name="Wespiser A.R."/>
            <person name="Almeida E Silva A."/>
            <person name="Schlindwein A.D."/>
            <person name="Pacheco A.C."/>
            <person name="Silva A.L."/>
            <person name="Graveley B.R."/>
            <person name="Walenz B.P."/>
            <person name="Lima Bde A."/>
            <person name="Ribeiro C.A."/>
            <person name="Nunes-Silva C.G."/>
            <person name="de Carvalho C.R."/>
            <person name="Soares C.M."/>
            <person name="de Menezes C.B."/>
            <person name="Matiolli C."/>
            <person name="Caffrey D."/>
            <person name="Araujo D.A."/>
            <person name="de Oliveira D.M."/>
            <person name="Golenbock D."/>
            <person name="Grisard E.C."/>
            <person name="Fantinatti-Garboggini F."/>
            <person name="de Carvalho F.M."/>
            <person name="Barcellos F.G."/>
            <person name="Prosdocimi F."/>
            <person name="May G."/>
            <person name="Azevedo Junior G.M."/>
            <person name="Guimaraes G.M."/>
            <person name="Goldman G.H."/>
            <person name="Padilha I.Q."/>
            <person name="Batista Jda S."/>
            <person name="Ferro J.A."/>
            <person name="Ribeiro J.M."/>
            <person name="Fietto J.L."/>
            <person name="Dabbas K.M."/>
            <person name="Cerdeira L."/>
            <person name="Agnez-Lima L.F."/>
            <person name="Brocchi M."/>
            <person name="de Carvalho M.O."/>
            <person name="Teixeira Mde M."/>
            <person name="Diniz Maia Mde M."/>
            <person name="Goldman M.H."/>
            <person name="Cruz Schneider M.P."/>
            <person name="Felipe M.S."/>
            <person name="Hungria M."/>
            <person name="Nicolas M.F."/>
            <person name="Pereira M."/>
            <person name="Montes M.A."/>
            <person name="Cantao M.E."/>
            <person name="Vincentz M."/>
            <person name="Rafael M.S."/>
            <person name="Silverman N."/>
            <person name="Stoco P.H."/>
            <person name="Souza R.C."/>
            <person name="Vicentini R."/>
            <person name="Gazzinelli R.T."/>
            <person name="Neves Rde O."/>
            <person name="Silva R."/>
            <person name="Astolfi-Filho S."/>
            <person name="Maciel T.E."/>
            <person name="Urmenyi T.P."/>
            <person name="Tadei W.P."/>
            <person name="Camargo E.P."/>
            <person name="de Vasconcelos A.T."/>
        </authorList>
    </citation>
    <scope>NUCLEOTIDE SEQUENCE</scope>
</reference>
<dbReference type="Proteomes" id="UP000000673">
    <property type="component" value="Unassembled WGS sequence"/>
</dbReference>
<dbReference type="GO" id="GO:0016787">
    <property type="term" value="F:hydrolase activity"/>
    <property type="evidence" value="ECO:0007669"/>
    <property type="project" value="UniProtKB-KW"/>
</dbReference>
<keyword evidence="7" id="KW-0539">Nucleus</keyword>
<dbReference type="EnsemblMetazoa" id="ADAC002126-RA">
    <property type="protein sequence ID" value="ADAC002126-PA"/>
    <property type="gene ID" value="ADAC002126"/>
</dbReference>
<evidence type="ECO:0000259" key="9">
    <source>
        <dbReference type="Pfam" id="PF26138"/>
    </source>
</evidence>
<dbReference type="InterPro" id="IPR027806">
    <property type="entry name" value="HARBI1_dom"/>
</dbReference>
<keyword evidence="5" id="KW-0479">Metal-binding</keyword>
<feature type="domain" description="DUF8040" evidence="9">
    <location>
        <begin position="89"/>
        <end position="182"/>
    </location>
</feature>
<dbReference type="PANTHER" id="PTHR22930:SF85">
    <property type="entry name" value="GH03217P-RELATED"/>
    <property type="match status" value="1"/>
</dbReference>
<reference evidence="10" key="2">
    <citation type="submission" date="2010-05" db="EMBL/GenBank/DDBJ databases">
        <authorList>
            <person name="Almeida L.G."/>
            <person name="Nicolas M.F."/>
            <person name="Souza R.C."/>
            <person name="Vasconcelos A.T.R."/>
        </authorList>
    </citation>
    <scope>NUCLEOTIDE SEQUENCE</scope>
</reference>
<dbReference type="Pfam" id="PF13359">
    <property type="entry name" value="DDE_Tnp_4"/>
    <property type="match status" value="1"/>
</dbReference>
<gene>
    <name evidence="10" type="ORF">AND_002126</name>
</gene>
<comment type="subcellular location">
    <subcellularLocation>
        <location evidence="2">Nucleus</location>
    </subcellularLocation>
</comment>
<dbReference type="VEuPathDB" id="VectorBase:ADAC002126"/>
<dbReference type="PANTHER" id="PTHR22930">
    <property type="match status" value="1"/>
</dbReference>
<organism evidence="10">
    <name type="scientific">Anopheles darlingi</name>
    <name type="common">Mosquito</name>
    <dbReference type="NCBI Taxonomy" id="43151"/>
    <lineage>
        <taxon>Eukaryota</taxon>
        <taxon>Metazoa</taxon>
        <taxon>Ecdysozoa</taxon>
        <taxon>Arthropoda</taxon>
        <taxon>Hexapoda</taxon>
        <taxon>Insecta</taxon>
        <taxon>Pterygota</taxon>
        <taxon>Neoptera</taxon>
        <taxon>Endopterygota</taxon>
        <taxon>Diptera</taxon>
        <taxon>Nematocera</taxon>
        <taxon>Culicoidea</taxon>
        <taxon>Culicidae</taxon>
        <taxon>Anophelinae</taxon>
        <taxon>Anopheles</taxon>
    </lineage>
</organism>
<evidence type="ECO:0000256" key="6">
    <source>
        <dbReference type="ARBA" id="ARBA00022801"/>
    </source>
</evidence>
<dbReference type="OMA" id="ENETHPE"/>
<protein>
    <submittedName>
        <fullName evidence="10 11">Uncharacterized protein</fullName>
    </submittedName>
</protein>
<feature type="domain" description="DDE Tnp4" evidence="8">
    <location>
        <begin position="223"/>
        <end position="381"/>
    </location>
</feature>
<keyword evidence="4" id="KW-0540">Nuclease</keyword>
<proteinExistence type="inferred from homology"/>
<accession>W5JT33</accession>